<evidence type="ECO:0000256" key="2">
    <source>
        <dbReference type="ARBA" id="ARBA00023134"/>
    </source>
</evidence>
<dbReference type="InterPro" id="IPR001401">
    <property type="entry name" value="Dynamin_GTPase"/>
</dbReference>
<dbReference type="Pfam" id="PF00350">
    <property type="entry name" value="Dynamin_N"/>
    <property type="match status" value="1"/>
</dbReference>
<dbReference type="GO" id="GO:0016559">
    <property type="term" value="P:peroxisome fission"/>
    <property type="evidence" value="ECO:0007669"/>
    <property type="project" value="TreeGrafter"/>
</dbReference>
<dbReference type="InterPro" id="IPR030381">
    <property type="entry name" value="G_DYNAMIN_dom"/>
</dbReference>
<dbReference type="PRINTS" id="PR00195">
    <property type="entry name" value="DYNAMIN"/>
</dbReference>
<dbReference type="PANTHER" id="PTHR11566">
    <property type="entry name" value="DYNAMIN"/>
    <property type="match status" value="1"/>
</dbReference>
<dbReference type="GO" id="GO:0005777">
    <property type="term" value="C:peroxisome"/>
    <property type="evidence" value="ECO:0007669"/>
    <property type="project" value="TreeGrafter"/>
</dbReference>
<name>A0A9P5XP84_9AGAR</name>
<keyword evidence="2" id="KW-0342">GTP-binding</keyword>
<dbReference type="Pfam" id="PF02212">
    <property type="entry name" value="GED"/>
    <property type="match status" value="1"/>
</dbReference>
<dbReference type="PANTHER" id="PTHR11566:SF235">
    <property type="entry name" value="DYNAMIN-RELATED PROTEIN DNM1"/>
    <property type="match status" value="1"/>
</dbReference>
<evidence type="ECO:0000259" key="4">
    <source>
        <dbReference type="PROSITE" id="PS51388"/>
    </source>
</evidence>
<evidence type="ECO:0000256" key="1">
    <source>
        <dbReference type="ARBA" id="ARBA00022741"/>
    </source>
</evidence>
<dbReference type="Pfam" id="PF01031">
    <property type="entry name" value="Dynamin_M"/>
    <property type="match status" value="1"/>
</dbReference>
<dbReference type="InterPro" id="IPR027417">
    <property type="entry name" value="P-loop_NTPase"/>
</dbReference>
<reference evidence="6" key="1">
    <citation type="submission" date="2020-11" db="EMBL/GenBank/DDBJ databases">
        <authorList>
            <consortium name="DOE Joint Genome Institute"/>
            <person name="Ahrendt S."/>
            <person name="Riley R."/>
            <person name="Andreopoulos W."/>
            <person name="Labutti K."/>
            <person name="Pangilinan J."/>
            <person name="Ruiz-Duenas F.J."/>
            <person name="Barrasa J.M."/>
            <person name="Sanchez-Garcia M."/>
            <person name="Camarero S."/>
            <person name="Miyauchi S."/>
            <person name="Serrano A."/>
            <person name="Linde D."/>
            <person name="Babiker R."/>
            <person name="Drula E."/>
            <person name="Ayuso-Fernandez I."/>
            <person name="Pacheco R."/>
            <person name="Padilla G."/>
            <person name="Ferreira P."/>
            <person name="Barriuso J."/>
            <person name="Kellner H."/>
            <person name="Castanera R."/>
            <person name="Alfaro M."/>
            <person name="Ramirez L."/>
            <person name="Pisabarro A.G."/>
            <person name="Kuo A."/>
            <person name="Tritt A."/>
            <person name="Lipzen A."/>
            <person name="He G."/>
            <person name="Yan M."/>
            <person name="Ng V."/>
            <person name="Cullen D."/>
            <person name="Martin F."/>
            <person name="Rosso M.-N."/>
            <person name="Henrissat B."/>
            <person name="Hibbett D."/>
            <person name="Martinez A.T."/>
            <person name="Grigoriev I.V."/>
        </authorList>
    </citation>
    <scope>NUCLEOTIDE SEQUENCE</scope>
    <source>
        <strain evidence="6">MF-IS2</strain>
    </source>
</reference>
<dbReference type="SUPFAM" id="SSF52540">
    <property type="entry name" value="P-loop containing nucleoside triphosphate hydrolases"/>
    <property type="match status" value="1"/>
</dbReference>
<feature type="compositionally biased region" description="Polar residues" evidence="3">
    <location>
        <begin position="613"/>
        <end position="631"/>
    </location>
</feature>
<dbReference type="CDD" id="cd08771">
    <property type="entry name" value="DLP_1"/>
    <property type="match status" value="1"/>
</dbReference>
<feature type="compositionally biased region" description="Polar residues" evidence="3">
    <location>
        <begin position="505"/>
        <end position="514"/>
    </location>
</feature>
<dbReference type="Gene3D" id="1.20.120.1240">
    <property type="entry name" value="Dynamin, middle domain"/>
    <property type="match status" value="2"/>
</dbReference>
<dbReference type="GO" id="GO:0003924">
    <property type="term" value="F:GTPase activity"/>
    <property type="evidence" value="ECO:0007669"/>
    <property type="project" value="InterPro"/>
</dbReference>
<dbReference type="FunFam" id="3.40.50.300:FF:000383">
    <property type="entry name" value="Dynamin-like gtpase dnm1"/>
    <property type="match status" value="1"/>
</dbReference>
<dbReference type="InterPro" id="IPR000375">
    <property type="entry name" value="Dynamin_stalk"/>
</dbReference>
<dbReference type="EMBL" id="MU151054">
    <property type="protein sequence ID" value="KAF9454423.1"/>
    <property type="molecule type" value="Genomic_DNA"/>
</dbReference>
<dbReference type="GO" id="GO:0008017">
    <property type="term" value="F:microtubule binding"/>
    <property type="evidence" value="ECO:0007669"/>
    <property type="project" value="TreeGrafter"/>
</dbReference>
<evidence type="ECO:0000313" key="7">
    <source>
        <dbReference type="Proteomes" id="UP000807342"/>
    </source>
</evidence>
<dbReference type="SMART" id="SM00053">
    <property type="entry name" value="DYNc"/>
    <property type="match status" value="1"/>
</dbReference>
<feature type="region of interest" description="Disordered" evidence="3">
    <location>
        <begin position="504"/>
        <end position="632"/>
    </location>
</feature>
<dbReference type="PROSITE" id="PS51388">
    <property type="entry name" value="GED"/>
    <property type="match status" value="1"/>
</dbReference>
<dbReference type="Gene3D" id="3.40.50.300">
    <property type="entry name" value="P-loop containing nucleotide triphosphate hydrolases"/>
    <property type="match status" value="1"/>
</dbReference>
<dbReference type="GO" id="GO:0048312">
    <property type="term" value="P:intracellular distribution of mitochondria"/>
    <property type="evidence" value="ECO:0007669"/>
    <property type="project" value="TreeGrafter"/>
</dbReference>
<feature type="domain" description="Dynamin-type G" evidence="5">
    <location>
        <begin position="22"/>
        <end position="299"/>
    </location>
</feature>
<organism evidence="6 7">
    <name type="scientific">Macrolepiota fuliginosa MF-IS2</name>
    <dbReference type="NCBI Taxonomy" id="1400762"/>
    <lineage>
        <taxon>Eukaryota</taxon>
        <taxon>Fungi</taxon>
        <taxon>Dikarya</taxon>
        <taxon>Basidiomycota</taxon>
        <taxon>Agaricomycotina</taxon>
        <taxon>Agaricomycetes</taxon>
        <taxon>Agaricomycetidae</taxon>
        <taxon>Agaricales</taxon>
        <taxon>Agaricineae</taxon>
        <taxon>Agaricaceae</taxon>
        <taxon>Macrolepiota</taxon>
    </lineage>
</organism>
<dbReference type="InterPro" id="IPR045063">
    <property type="entry name" value="Dynamin_N"/>
</dbReference>
<accession>A0A9P5XP84</accession>
<dbReference type="GO" id="GO:0005525">
    <property type="term" value="F:GTP binding"/>
    <property type="evidence" value="ECO:0007669"/>
    <property type="project" value="InterPro"/>
</dbReference>
<feature type="compositionally biased region" description="Polar residues" evidence="3">
    <location>
        <begin position="573"/>
        <end position="593"/>
    </location>
</feature>
<evidence type="ECO:0000256" key="3">
    <source>
        <dbReference type="SAM" id="MobiDB-lite"/>
    </source>
</evidence>
<evidence type="ECO:0000259" key="5">
    <source>
        <dbReference type="PROSITE" id="PS51718"/>
    </source>
</evidence>
<dbReference type="AlphaFoldDB" id="A0A9P5XP84"/>
<dbReference type="OrthoDB" id="5061070at2759"/>
<evidence type="ECO:0000313" key="6">
    <source>
        <dbReference type="EMBL" id="KAF9454423.1"/>
    </source>
</evidence>
<dbReference type="GO" id="GO:0005739">
    <property type="term" value="C:mitochondrion"/>
    <property type="evidence" value="ECO:0007669"/>
    <property type="project" value="TreeGrafter"/>
</dbReference>
<keyword evidence="7" id="KW-1185">Reference proteome</keyword>
<dbReference type="InterPro" id="IPR020850">
    <property type="entry name" value="GED_dom"/>
</dbReference>
<dbReference type="Proteomes" id="UP000807342">
    <property type="component" value="Unassembled WGS sequence"/>
</dbReference>
<dbReference type="SMART" id="SM00302">
    <property type="entry name" value="GED"/>
    <property type="match status" value="1"/>
</dbReference>
<dbReference type="GO" id="GO:0006897">
    <property type="term" value="P:endocytosis"/>
    <property type="evidence" value="ECO:0007669"/>
    <property type="project" value="TreeGrafter"/>
</dbReference>
<gene>
    <name evidence="6" type="ORF">P691DRAFT_692628</name>
</gene>
<dbReference type="GO" id="GO:0005874">
    <property type="term" value="C:microtubule"/>
    <property type="evidence" value="ECO:0007669"/>
    <property type="project" value="TreeGrafter"/>
</dbReference>
<dbReference type="InterPro" id="IPR022812">
    <property type="entry name" value="Dynamin"/>
</dbReference>
<sequence>MDQDLIRLVNKLQDTFSNLGGELDMPQLVVVGSQSAGKSSVLETIVGKDFLPRGQGIVTRRPLVLQLIHTPIPAEPSPSAPSYTEWGQFLHIDKRFTDFNEIRKEIEQETYRVAGQNKGISKLPISLRIYSPNVLDLTLVDLPGLTKIPVGDQPSDIEKQIRNLVVDYISKPNSVILAVSAANVDLANSDSLKLARSVDPQGRRTIGVLTKLDLMDAGTNALDILTGRVYPLKLGFIGVVNRSQQDINVEKPMPDALESEAEFFRNHAAYRNIAHKNGTRYLAKTLNQVLMNHIRDKLPDMKARLNTLMGQAQQELNSFGDAAIFGDKNQQGALVLRLMTQFARDYISSIEGTKVDISTKELSGGARIYYIFNDVFGQALASIDATHNLDNQDIRTAIRNSTGPRPSLFVPEVAFDLLVKPQIKLLEAPSLRCVELVYEELVKICHNCTSAELQRFPRLHAQLIEVVSELLRERLGPTSEYAQSLIEIQAAYINTNHPAFITGSAAASQQTAPSKPQAPPRPTSTESVNGRATPAEDIDEESSDDTNPANSLFPPREGGRSVSGSSHHDRSRTTGSISAAVATNSTITNAAPGSSSAARRSSSKPRQHPRASQAHQRPTPTAFSTGMSGSPPSARETFLNYFFGQNGPGPIAGSSLDRSHATVSSESGIVPVGRDVSGADSSLSAGLMAGKRGLDGNNAAYDMKSLGKHIEAAPMDGSHLTVREEMETNLIRSLITSYFNIVRQSIQDLIPKAIMHFLVNNTSQHVQNRLVASLYKPELFADLLNEDEALVAERTRVKALLDAYKEAFKTLSDVSLKSS</sequence>
<protein>
    <recommendedName>
        <fullName evidence="8">Dynamin protein dnm1</fullName>
    </recommendedName>
</protein>
<evidence type="ECO:0008006" key="8">
    <source>
        <dbReference type="Google" id="ProtNLM"/>
    </source>
</evidence>
<dbReference type="GO" id="GO:0016020">
    <property type="term" value="C:membrane"/>
    <property type="evidence" value="ECO:0007669"/>
    <property type="project" value="TreeGrafter"/>
</dbReference>
<dbReference type="GO" id="GO:0000266">
    <property type="term" value="P:mitochondrial fission"/>
    <property type="evidence" value="ECO:0007669"/>
    <property type="project" value="TreeGrafter"/>
</dbReference>
<dbReference type="InterPro" id="IPR003130">
    <property type="entry name" value="GED"/>
</dbReference>
<proteinExistence type="predicted"/>
<feature type="domain" description="GED" evidence="4">
    <location>
        <begin position="728"/>
        <end position="819"/>
    </location>
</feature>
<dbReference type="PROSITE" id="PS51718">
    <property type="entry name" value="G_DYNAMIN_2"/>
    <property type="match status" value="1"/>
</dbReference>
<keyword evidence="1" id="KW-0547">Nucleotide-binding</keyword>
<comment type="caution">
    <text evidence="6">The sequence shown here is derived from an EMBL/GenBank/DDBJ whole genome shotgun (WGS) entry which is preliminary data.</text>
</comment>